<accession>A0ABN9W4L7</accession>
<evidence type="ECO:0000313" key="3">
    <source>
        <dbReference type="Proteomes" id="UP001189429"/>
    </source>
</evidence>
<sequence length="55" mass="5495">CPRRGAGAASSGPRGALRPRGRAGRPVAAAGRRRGGGRRRGSRGAPHEAPAGGRQ</sequence>
<name>A0ABN9W4L7_9DINO</name>
<comment type="caution">
    <text evidence="2">The sequence shown here is derived from an EMBL/GenBank/DDBJ whole genome shotgun (WGS) entry which is preliminary data.</text>
</comment>
<feature type="compositionally biased region" description="Low complexity" evidence="1">
    <location>
        <begin position="1"/>
        <end position="16"/>
    </location>
</feature>
<protein>
    <submittedName>
        <fullName evidence="2">Uncharacterized protein</fullName>
    </submittedName>
</protein>
<feature type="non-terminal residue" evidence="2">
    <location>
        <position position="55"/>
    </location>
</feature>
<dbReference type="EMBL" id="CAUYUJ010018022">
    <property type="protein sequence ID" value="CAK0879949.1"/>
    <property type="molecule type" value="Genomic_DNA"/>
</dbReference>
<evidence type="ECO:0000256" key="1">
    <source>
        <dbReference type="SAM" id="MobiDB-lite"/>
    </source>
</evidence>
<feature type="region of interest" description="Disordered" evidence="1">
    <location>
        <begin position="1"/>
        <end position="55"/>
    </location>
</feature>
<reference evidence="2" key="1">
    <citation type="submission" date="2023-10" db="EMBL/GenBank/DDBJ databases">
        <authorList>
            <person name="Chen Y."/>
            <person name="Shah S."/>
            <person name="Dougan E. K."/>
            <person name="Thang M."/>
            <person name="Chan C."/>
        </authorList>
    </citation>
    <scope>NUCLEOTIDE SEQUENCE [LARGE SCALE GENOMIC DNA]</scope>
</reference>
<feature type="compositionally biased region" description="Basic residues" evidence="1">
    <location>
        <begin position="31"/>
        <end position="42"/>
    </location>
</feature>
<organism evidence="2 3">
    <name type="scientific">Prorocentrum cordatum</name>
    <dbReference type="NCBI Taxonomy" id="2364126"/>
    <lineage>
        <taxon>Eukaryota</taxon>
        <taxon>Sar</taxon>
        <taxon>Alveolata</taxon>
        <taxon>Dinophyceae</taxon>
        <taxon>Prorocentrales</taxon>
        <taxon>Prorocentraceae</taxon>
        <taxon>Prorocentrum</taxon>
    </lineage>
</organism>
<gene>
    <name evidence="2" type="ORF">PCOR1329_LOCUS63238</name>
</gene>
<evidence type="ECO:0000313" key="2">
    <source>
        <dbReference type="EMBL" id="CAK0879949.1"/>
    </source>
</evidence>
<dbReference type="Proteomes" id="UP001189429">
    <property type="component" value="Unassembled WGS sequence"/>
</dbReference>
<proteinExistence type="predicted"/>
<keyword evidence="3" id="KW-1185">Reference proteome</keyword>
<feature type="non-terminal residue" evidence="2">
    <location>
        <position position="1"/>
    </location>
</feature>